<dbReference type="InterPro" id="IPR053151">
    <property type="entry name" value="RNase_H-like"/>
</dbReference>
<dbReference type="InterPro" id="IPR012337">
    <property type="entry name" value="RNaseH-like_sf"/>
</dbReference>
<dbReference type="InterPro" id="IPR036397">
    <property type="entry name" value="RNaseH_sf"/>
</dbReference>
<feature type="domain" description="RNase H type-1" evidence="2">
    <location>
        <begin position="35"/>
        <end position="148"/>
    </location>
</feature>
<dbReference type="Proteomes" id="UP001472677">
    <property type="component" value="Unassembled WGS sequence"/>
</dbReference>
<dbReference type="InterPro" id="IPR044730">
    <property type="entry name" value="RNase_H-like_dom_plant"/>
</dbReference>
<feature type="region of interest" description="Disordered" evidence="1">
    <location>
        <begin position="1"/>
        <end position="21"/>
    </location>
</feature>
<keyword evidence="4" id="KW-1185">Reference proteome</keyword>
<feature type="compositionally biased region" description="Basic and acidic residues" evidence="1">
    <location>
        <begin position="1"/>
        <end position="14"/>
    </location>
</feature>
<evidence type="ECO:0000256" key="1">
    <source>
        <dbReference type="SAM" id="MobiDB-lite"/>
    </source>
</evidence>
<evidence type="ECO:0000259" key="2">
    <source>
        <dbReference type="Pfam" id="PF13456"/>
    </source>
</evidence>
<comment type="caution">
    <text evidence="3">The sequence shown here is derived from an EMBL/GenBank/DDBJ whole genome shotgun (WGS) entry which is preliminary data.</text>
</comment>
<dbReference type="CDD" id="cd06222">
    <property type="entry name" value="RNase_H_like"/>
    <property type="match status" value="1"/>
</dbReference>
<dbReference type="InterPro" id="IPR002156">
    <property type="entry name" value="RNaseH_domain"/>
</dbReference>
<dbReference type="Pfam" id="PF13456">
    <property type="entry name" value="RVT_3"/>
    <property type="match status" value="1"/>
</dbReference>
<evidence type="ECO:0000313" key="4">
    <source>
        <dbReference type="Proteomes" id="UP001472677"/>
    </source>
</evidence>
<dbReference type="SUPFAM" id="SSF53098">
    <property type="entry name" value="Ribonuclease H-like"/>
    <property type="match status" value="1"/>
</dbReference>
<dbReference type="EMBL" id="JBBPBM010000010">
    <property type="protein sequence ID" value="KAK8565298.1"/>
    <property type="molecule type" value="Genomic_DNA"/>
</dbReference>
<evidence type="ECO:0000313" key="3">
    <source>
        <dbReference type="EMBL" id="KAK8565298.1"/>
    </source>
</evidence>
<accession>A0ABR2ETF0</accession>
<reference evidence="3 4" key="1">
    <citation type="journal article" date="2024" name="G3 (Bethesda)">
        <title>Genome assembly of Hibiscus sabdariffa L. provides insights into metabolisms of medicinal natural products.</title>
        <authorList>
            <person name="Kim T."/>
        </authorList>
    </citation>
    <scope>NUCLEOTIDE SEQUENCE [LARGE SCALE GENOMIC DNA]</scope>
    <source>
        <strain evidence="3">TK-2024</strain>
        <tissue evidence="3">Old leaves</tissue>
    </source>
</reference>
<protein>
    <recommendedName>
        <fullName evidence="2">RNase H type-1 domain-containing protein</fullName>
    </recommendedName>
</protein>
<dbReference type="PANTHER" id="PTHR47723:SF13">
    <property type="entry name" value="PUTATIVE-RELATED"/>
    <property type="match status" value="1"/>
</dbReference>
<gene>
    <name evidence="3" type="ORF">V6N12_058864</name>
</gene>
<proteinExistence type="predicted"/>
<dbReference type="Gene3D" id="3.30.420.10">
    <property type="entry name" value="Ribonuclease H-like superfamily/Ribonuclease H"/>
    <property type="match status" value="1"/>
</dbReference>
<organism evidence="3 4">
    <name type="scientific">Hibiscus sabdariffa</name>
    <name type="common">roselle</name>
    <dbReference type="NCBI Taxonomy" id="183260"/>
    <lineage>
        <taxon>Eukaryota</taxon>
        <taxon>Viridiplantae</taxon>
        <taxon>Streptophyta</taxon>
        <taxon>Embryophyta</taxon>
        <taxon>Tracheophyta</taxon>
        <taxon>Spermatophyta</taxon>
        <taxon>Magnoliopsida</taxon>
        <taxon>eudicotyledons</taxon>
        <taxon>Gunneridae</taxon>
        <taxon>Pentapetalae</taxon>
        <taxon>rosids</taxon>
        <taxon>malvids</taxon>
        <taxon>Malvales</taxon>
        <taxon>Malvaceae</taxon>
        <taxon>Malvoideae</taxon>
        <taxon>Hibiscus</taxon>
    </lineage>
</organism>
<dbReference type="PANTHER" id="PTHR47723">
    <property type="entry name" value="OS05G0353850 PROTEIN"/>
    <property type="match status" value="1"/>
</dbReference>
<name>A0ABR2ETF0_9ROSI</name>
<sequence length="176" mass="19885">MQRESVDSGLRHSGTDPSRVYGRWLKTPRAGVNSTRKSGLAACGGMVRNEDGDWLIGFSKRIGICSILEAELWGLYEDLNAAWSINIRGLLVELDCLETVKLFNNHDRLTVVSNIVHSIVEVFIRPWSTKISHIGRESNCATDWMAKQINFDDLLCRRYLDPPDGLLFLLHQDVAE</sequence>